<evidence type="ECO:0000313" key="4">
    <source>
        <dbReference type="EMBL" id="GAA5149834.1"/>
    </source>
</evidence>
<dbReference type="InterPro" id="IPR042001">
    <property type="entry name" value="Sortase_F"/>
</dbReference>
<gene>
    <name evidence="4" type="ORF">GCM10023321_14280</name>
</gene>
<dbReference type="SUPFAM" id="SSF63817">
    <property type="entry name" value="Sortase"/>
    <property type="match status" value="1"/>
</dbReference>
<dbReference type="Proteomes" id="UP001428817">
    <property type="component" value="Unassembled WGS sequence"/>
</dbReference>
<proteinExistence type="predicted"/>
<reference evidence="5" key="1">
    <citation type="journal article" date="2019" name="Int. J. Syst. Evol. Microbiol.">
        <title>The Global Catalogue of Microorganisms (GCM) 10K type strain sequencing project: providing services to taxonomists for standard genome sequencing and annotation.</title>
        <authorList>
            <consortium name="The Broad Institute Genomics Platform"/>
            <consortium name="The Broad Institute Genome Sequencing Center for Infectious Disease"/>
            <person name="Wu L."/>
            <person name="Ma J."/>
        </authorList>
    </citation>
    <scope>NUCLEOTIDE SEQUENCE [LARGE SCALE GENOMIC DNA]</scope>
    <source>
        <strain evidence="5">JCM 18303</strain>
    </source>
</reference>
<evidence type="ECO:0000313" key="5">
    <source>
        <dbReference type="Proteomes" id="UP001428817"/>
    </source>
</evidence>
<dbReference type="Pfam" id="PF04203">
    <property type="entry name" value="Sortase"/>
    <property type="match status" value="1"/>
</dbReference>
<keyword evidence="3" id="KW-0812">Transmembrane</keyword>
<name>A0ABP9PS99_9PSEU</name>
<protein>
    <submittedName>
        <fullName evidence="4">Class F sortase</fullName>
    </submittedName>
</protein>
<dbReference type="CDD" id="cd05829">
    <property type="entry name" value="Sortase_F"/>
    <property type="match status" value="1"/>
</dbReference>
<accession>A0ABP9PS99</accession>
<sequence>MNAADPTTDIASAASAACSPDQLAGIGLIALGAALVVLATAPIPSDQDPAQRTATAPPTTRSDAYSPDSAPVAADALPDTDRPRTLQIPAIGVLIDGLVPLGRRPDGALTVPDDYSRVGWYADGPEPGEPGAAVIAGHIDSKDGPAAFFRLHELQPGQPIIIRTTGGATLTFLVERIEQHPKQRFPTTTVYTTTEPSLRLITCGGTFDHRGKSYRDNLIVYARLAPG</sequence>
<keyword evidence="5" id="KW-1185">Reference proteome</keyword>
<comment type="caution">
    <text evidence="4">The sequence shown here is derived from an EMBL/GenBank/DDBJ whole genome shotgun (WGS) entry which is preliminary data.</text>
</comment>
<dbReference type="EMBL" id="BAABJP010000005">
    <property type="protein sequence ID" value="GAA5149834.1"/>
    <property type="molecule type" value="Genomic_DNA"/>
</dbReference>
<dbReference type="InterPro" id="IPR023365">
    <property type="entry name" value="Sortase_dom-sf"/>
</dbReference>
<evidence type="ECO:0000256" key="3">
    <source>
        <dbReference type="SAM" id="Phobius"/>
    </source>
</evidence>
<organism evidence="4 5">
    <name type="scientific">Pseudonocardia eucalypti</name>
    <dbReference type="NCBI Taxonomy" id="648755"/>
    <lineage>
        <taxon>Bacteria</taxon>
        <taxon>Bacillati</taxon>
        <taxon>Actinomycetota</taxon>
        <taxon>Actinomycetes</taxon>
        <taxon>Pseudonocardiales</taxon>
        <taxon>Pseudonocardiaceae</taxon>
        <taxon>Pseudonocardia</taxon>
    </lineage>
</organism>
<dbReference type="Gene3D" id="2.40.260.10">
    <property type="entry name" value="Sortase"/>
    <property type="match status" value="1"/>
</dbReference>
<keyword evidence="1" id="KW-0378">Hydrolase</keyword>
<dbReference type="InterPro" id="IPR005754">
    <property type="entry name" value="Sortase"/>
</dbReference>
<evidence type="ECO:0000256" key="2">
    <source>
        <dbReference type="SAM" id="MobiDB-lite"/>
    </source>
</evidence>
<feature type="compositionally biased region" description="Low complexity" evidence="2">
    <location>
        <begin position="47"/>
        <end position="64"/>
    </location>
</feature>
<feature type="region of interest" description="Disordered" evidence="2">
    <location>
        <begin position="44"/>
        <end position="81"/>
    </location>
</feature>
<feature type="transmembrane region" description="Helical" evidence="3">
    <location>
        <begin position="23"/>
        <end position="43"/>
    </location>
</feature>
<evidence type="ECO:0000256" key="1">
    <source>
        <dbReference type="ARBA" id="ARBA00022801"/>
    </source>
</evidence>
<keyword evidence="3" id="KW-0472">Membrane</keyword>
<dbReference type="RefSeq" id="WP_185060959.1">
    <property type="nucleotide sequence ID" value="NZ_BAABJP010000005.1"/>
</dbReference>
<keyword evidence="3" id="KW-1133">Transmembrane helix</keyword>